<evidence type="ECO:0000313" key="4">
    <source>
        <dbReference type="Proteomes" id="UP001235840"/>
    </source>
</evidence>
<dbReference type="Proteomes" id="UP001235840">
    <property type="component" value="Unassembled WGS sequence"/>
</dbReference>
<feature type="domain" description="Copper amine oxidase-like N-terminal" evidence="2">
    <location>
        <begin position="58"/>
        <end position="106"/>
    </location>
</feature>
<gene>
    <name evidence="3" type="ORF">J2S11_000640</name>
</gene>
<dbReference type="SUPFAM" id="SSF55383">
    <property type="entry name" value="Copper amine oxidase, domain N"/>
    <property type="match status" value="1"/>
</dbReference>
<dbReference type="Gene3D" id="3.30.457.10">
    <property type="entry name" value="Copper amine oxidase-like, N-terminal domain"/>
    <property type="match status" value="1"/>
</dbReference>
<sequence length="225" mass="23891">MKKKSIILFSALALALSFTLGVGAAPVLERITANLNWSIEFQVDGEPWAPTDQNGNSIAPISYNNTTYLPVRAVSEALGTAVDWDQATQTITLGEKSDTTAITSEKVDTAHSSNITSDKQYTVQAGTDYQTGVIIESVNSAAKAITIHPAGKYQTLDLSVFAINSSDDITVTISNGDVVVRELTLTSSNSSSEVTLDIGGIQELKIAAQSRPGADEKVFVTGSYR</sequence>
<proteinExistence type="predicted"/>
<evidence type="ECO:0000256" key="1">
    <source>
        <dbReference type="SAM" id="SignalP"/>
    </source>
</evidence>
<dbReference type="InterPro" id="IPR036582">
    <property type="entry name" value="Mao_N_sf"/>
</dbReference>
<protein>
    <recommendedName>
        <fullName evidence="2">Copper amine oxidase-like N-terminal domain-containing protein</fullName>
    </recommendedName>
</protein>
<keyword evidence="1" id="KW-0732">Signal</keyword>
<comment type="caution">
    <text evidence="3">The sequence shown here is derived from an EMBL/GenBank/DDBJ whole genome shotgun (WGS) entry which is preliminary data.</text>
</comment>
<accession>A0ABT9VUS8</accession>
<keyword evidence="4" id="KW-1185">Reference proteome</keyword>
<feature type="signal peptide" evidence="1">
    <location>
        <begin position="1"/>
        <end position="24"/>
    </location>
</feature>
<organism evidence="3 4">
    <name type="scientific">Caldalkalibacillus horti</name>
    <dbReference type="NCBI Taxonomy" id="77523"/>
    <lineage>
        <taxon>Bacteria</taxon>
        <taxon>Bacillati</taxon>
        <taxon>Bacillota</taxon>
        <taxon>Bacilli</taxon>
        <taxon>Bacillales</taxon>
        <taxon>Bacillaceae</taxon>
        <taxon>Caldalkalibacillus</taxon>
    </lineage>
</organism>
<name>A0ABT9VUS8_9BACI</name>
<reference evidence="3 4" key="1">
    <citation type="submission" date="2023-07" db="EMBL/GenBank/DDBJ databases">
        <title>Genomic Encyclopedia of Type Strains, Phase IV (KMG-IV): sequencing the most valuable type-strain genomes for metagenomic binning, comparative biology and taxonomic classification.</title>
        <authorList>
            <person name="Goeker M."/>
        </authorList>
    </citation>
    <scope>NUCLEOTIDE SEQUENCE [LARGE SCALE GENOMIC DNA]</scope>
    <source>
        <strain evidence="3 4">DSM 12751</strain>
    </source>
</reference>
<feature type="chain" id="PRO_5046706362" description="Copper amine oxidase-like N-terminal domain-containing protein" evidence="1">
    <location>
        <begin position="25"/>
        <end position="225"/>
    </location>
</feature>
<dbReference type="EMBL" id="JAUSTY010000002">
    <property type="protein sequence ID" value="MDQ0164740.1"/>
    <property type="molecule type" value="Genomic_DNA"/>
</dbReference>
<dbReference type="Pfam" id="PF07833">
    <property type="entry name" value="Cu_amine_oxidN1"/>
    <property type="match status" value="1"/>
</dbReference>
<dbReference type="RefSeq" id="WP_307390795.1">
    <property type="nucleotide sequence ID" value="NZ_BAAADK010000018.1"/>
</dbReference>
<dbReference type="InterPro" id="IPR012854">
    <property type="entry name" value="Cu_amine_oxidase-like_N"/>
</dbReference>
<evidence type="ECO:0000313" key="3">
    <source>
        <dbReference type="EMBL" id="MDQ0164740.1"/>
    </source>
</evidence>
<evidence type="ECO:0000259" key="2">
    <source>
        <dbReference type="Pfam" id="PF07833"/>
    </source>
</evidence>